<reference evidence="2" key="1">
    <citation type="journal article" date="2020" name="bioRxiv">
        <title>A rank-normalized archaeal taxonomy based on genome phylogeny resolves widespread incomplete and uneven classifications.</title>
        <authorList>
            <person name="Rinke C."/>
            <person name="Chuvochina M."/>
            <person name="Mussig A.J."/>
            <person name="Chaumeil P.-A."/>
            <person name="Waite D.W."/>
            <person name="Whitman W.B."/>
            <person name="Parks D.H."/>
            <person name="Hugenholtz P."/>
        </authorList>
    </citation>
    <scope>NUCLEOTIDE SEQUENCE</scope>
    <source>
        <strain evidence="2">UBA10011</strain>
    </source>
</reference>
<feature type="domain" description="VapC9 PIN-like" evidence="1">
    <location>
        <begin position="7"/>
        <end position="120"/>
    </location>
</feature>
<evidence type="ECO:0000313" key="3">
    <source>
        <dbReference type="EMBL" id="MBS3059582.1"/>
    </source>
</evidence>
<organism evidence="2 4">
    <name type="scientific">Candidatus Iainarchaeum sp</name>
    <dbReference type="NCBI Taxonomy" id="3101447"/>
    <lineage>
        <taxon>Archaea</taxon>
        <taxon>Candidatus Iainarchaeota</taxon>
        <taxon>Candidatus Iainarchaeia</taxon>
        <taxon>Candidatus Iainarchaeales</taxon>
        <taxon>Candidatus Iainarchaeaceae</taxon>
        <taxon>Candidatus Iainarchaeum</taxon>
    </lineage>
</organism>
<gene>
    <name evidence="2" type="ORF">HA237_03310</name>
    <name evidence="3" type="ORF">J4224_04125</name>
</gene>
<dbReference type="InterPro" id="IPR029060">
    <property type="entry name" value="PIN-like_dom_sf"/>
</dbReference>
<comment type="caution">
    <text evidence="2">The sequence shown here is derived from an EMBL/GenBank/DDBJ whole genome shotgun (WGS) entry which is preliminary data.</text>
</comment>
<dbReference type="EMBL" id="DUFG01000017">
    <property type="protein sequence ID" value="HIH08372.1"/>
    <property type="molecule type" value="Genomic_DNA"/>
</dbReference>
<dbReference type="Proteomes" id="UP000577419">
    <property type="component" value="Unassembled WGS sequence"/>
</dbReference>
<sequence length="127" mass="14243">MASASRVALDSSMLLTISEFKVDVFEEAKKLLGRVDFVVPSKVKEEIERIAGRGLKERKSVKVAEQAMRQHNVQVVEAEGKNADEALLSLSANAVIATNDRELKRKILEKNGKVMFLRKRQFIELSS</sequence>
<dbReference type="EMBL" id="JAGVWF010000058">
    <property type="protein sequence ID" value="MBS3059582.1"/>
    <property type="molecule type" value="Genomic_DNA"/>
</dbReference>
<dbReference type="AlphaFoldDB" id="A0A7J4ISD5"/>
<proteinExistence type="predicted"/>
<name>A0A7J4ISD5_9ARCH</name>
<dbReference type="Pfam" id="PF18477">
    <property type="entry name" value="PIN_9"/>
    <property type="match status" value="1"/>
</dbReference>
<accession>A0A7J4ISD5</accession>
<dbReference type="Proteomes" id="UP000683213">
    <property type="component" value="Unassembled WGS sequence"/>
</dbReference>
<dbReference type="Gene3D" id="3.40.50.1010">
    <property type="entry name" value="5'-nuclease"/>
    <property type="match status" value="1"/>
</dbReference>
<evidence type="ECO:0000313" key="2">
    <source>
        <dbReference type="EMBL" id="HIH08372.1"/>
    </source>
</evidence>
<reference evidence="3" key="2">
    <citation type="submission" date="2021-03" db="EMBL/GenBank/DDBJ databases">
        <authorList>
            <person name="Jaffe A."/>
        </authorList>
    </citation>
    <scope>NUCLEOTIDE SEQUENCE</scope>
    <source>
        <strain evidence="3">RIFCSPHIGHO2_01_FULL_GW2011_AR10_43_9</strain>
    </source>
</reference>
<dbReference type="SUPFAM" id="SSF88723">
    <property type="entry name" value="PIN domain-like"/>
    <property type="match status" value="1"/>
</dbReference>
<dbReference type="InterPro" id="IPR041120">
    <property type="entry name" value="PIN_9"/>
</dbReference>
<evidence type="ECO:0000259" key="1">
    <source>
        <dbReference type="Pfam" id="PF18477"/>
    </source>
</evidence>
<protein>
    <recommendedName>
        <fullName evidence="1">VapC9 PIN-like domain-containing protein</fullName>
    </recommendedName>
</protein>
<dbReference type="CDD" id="cd09879">
    <property type="entry name" value="PIN_VapC_AF0591-like"/>
    <property type="match status" value="1"/>
</dbReference>
<evidence type="ECO:0000313" key="4">
    <source>
        <dbReference type="Proteomes" id="UP000577419"/>
    </source>
</evidence>
<reference evidence="3" key="3">
    <citation type="submission" date="2021-05" db="EMBL/GenBank/DDBJ databases">
        <title>Protein family content uncovers lineage relationships and bacterial pathway maintenance mechanisms in DPANN archaea.</title>
        <authorList>
            <person name="Castelle C.J."/>
            <person name="Meheust R."/>
            <person name="Jaffe A.L."/>
            <person name="Seitz K."/>
            <person name="Gong X."/>
            <person name="Baker B.J."/>
            <person name="Banfield J.F."/>
        </authorList>
    </citation>
    <scope>NUCLEOTIDE SEQUENCE</scope>
    <source>
        <strain evidence="3">RIFCSPHIGHO2_01_FULL_GW2011_AR10_43_9</strain>
    </source>
</reference>